<reference evidence="2" key="2">
    <citation type="journal article" date="2015" name="Fish Shellfish Immunol.">
        <title>Early steps in the European eel (Anguilla anguilla)-Vibrio vulnificus interaction in the gills: Role of the RtxA13 toxin.</title>
        <authorList>
            <person name="Callol A."/>
            <person name="Pajuelo D."/>
            <person name="Ebbesson L."/>
            <person name="Teles M."/>
            <person name="MacKenzie S."/>
            <person name="Amaro C."/>
        </authorList>
    </citation>
    <scope>NUCLEOTIDE SEQUENCE</scope>
</reference>
<evidence type="ECO:0000313" key="2">
    <source>
        <dbReference type="EMBL" id="JAI06171.1"/>
    </source>
</evidence>
<feature type="domain" description="PFU" evidence="1">
    <location>
        <begin position="1"/>
        <end position="19"/>
    </location>
</feature>
<sequence>MDDPFDSAQEICSYHKQSQ</sequence>
<proteinExistence type="predicted"/>
<dbReference type="EMBL" id="GBXM01002407">
    <property type="protein sequence ID" value="JAI06171.1"/>
    <property type="molecule type" value="Transcribed_RNA"/>
</dbReference>
<protein>
    <recommendedName>
        <fullName evidence="1">PFU domain-containing protein</fullName>
    </recommendedName>
</protein>
<organism evidence="2">
    <name type="scientific">Anguilla anguilla</name>
    <name type="common">European freshwater eel</name>
    <name type="synonym">Muraena anguilla</name>
    <dbReference type="NCBI Taxonomy" id="7936"/>
    <lineage>
        <taxon>Eukaryota</taxon>
        <taxon>Metazoa</taxon>
        <taxon>Chordata</taxon>
        <taxon>Craniata</taxon>
        <taxon>Vertebrata</taxon>
        <taxon>Euteleostomi</taxon>
        <taxon>Actinopterygii</taxon>
        <taxon>Neopterygii</taxon>
        <taxon>Teleostei</taxon>
        <taxon>Anguilliformes</taxon>
        <taxon>Anguillidae</taxon>
        <taxon>Anguilla</taxon>
    </lineage>
</organism>
<evidence type="ECO:0000259" key="1">
    <source>
        <dbReference type="PROSITE" id="PS51394"/>
    </source>
</evidence>
<accession>A0A0E9XWD1</accession>
<name>A0A0E9XWD1_ANGAN</name>
<reference evidence="2" key="1">
    <citation type="submission" date="2014-11" db="EMBL/GenBank/DDBJ databases">
        <authorList>
            <person name="Amaro Gonzalez C."/>
        </authorList>
    </citation>
    <scope>NUCLEOTIDE SEQUENCE</scope>
</reference>
<dbReference type="AlphaFoldDB" id="A0A0E9XWD1"/>
<dbReference type="InterPro" id="IPR015155">
    <property type="entry name" value="PFU"/>
</dbReference>
<dbReference type="PROSITE" id="PS51394">
    <property type="entry name" value="PFU"/>
    <property type="match status" value="1"/>
</dbReference>